<dbReference type="AlphaFoldDB" id="A0AA85K8L2"/>
<dbReference type="WBParaSite" id="TREG1_77470.1">
    <property type="protein sequence ID" value="TREG1_77470.1"/>
    <property type="gene ID" value="TREG1_77470"/>
</dbReference>
<keyword evidence="1" id="KW-1185">Reference proteome</keyword>
<reference evidence="1" key="1">
    <citation type="submission" date="2022-06" db="EMBL/GenBank/DDBJ databases">
        <authorList>
            <person name="Berger JAMES D."/>
            <person name="Berger JAMES D."/>
        </authorList>
    </citation>
    <scope>NUCLEOTIDE SEQUENCE [LARGE SCALE GENOMIC DNA]</scope>
</reference>
<dbReference type="Proteomes" id="UP000050795">
    <property type="component" value="Unassembled WGS sequence"/>
</dbReference>
<sequence>MLGVDSMNKNSVSNLSLHLSRLPFRILTLTHPIVWLCVNACVAIAELSPKLLIFSGSTILTLCSNNLITPDLLV</sequence>
<protein>
    <submittedName>
        <fullName evidence="2">Uncharacterized protein</fullName>
    </submittedName>
</protein>
<name>A0AA85K8L2_TRIRE</name>
<reference evidence="2" key="2">
    <citation type="submission" date="2023-11" db="UniProtKB">
        <authorList>
            <consortium name="WormBaseParasite"/>
        </authorList>
    </citation>
    <scope>IDENTIFICATION</scope>
</reference>
<evidence type="ECO:0000313" key="2">
    <source>
        <dbReference type="WBParaSite" id="TREG1_77470.1"/>
    </source>
</evidence>
<organism evidence="1 2">
    <name type="scientific">Trichobilharzia regenti</name>
    <name type="common">Nasal bird schistosome</name>
    <dbReference type="NCBI Taxonomy" id="157069"/>
    <lineage>
        <taxon>Eukaryota</taxon>
        <taxon>Metazoa</taxon>
        <taxon>Spiralia</taxon>
        <taxon>Lophotrochozoa</taxon>
        <taxon>Platyhelminthes</taxon>
        <taxon>Trematoda</taxon>
        <taxon>Digenea</taxon>
        <taxon>Strigeidida</taxon>
        <taxon>Schistosomatoidea</taxon>
        <taxon>Schistosomatidae</taxon>
        <taxon>Trichobilharzia</taxon>
    </lineage>
</organism>
<evidence type="ECO:0000313" key="1">
    <source>
        <dbReference type="Proteomes" id="UP000050795"/>
    </source>
</evidence>
<accession>A0AA85K8L2</accession>
<proteinExistence type="predicted"/>